<dbReference type="AlphaFoldDB" id="A0A655R183"/>
<protein>
    <submittedName>
        <fullName evidence="1">Uncharacterized protein</fullName>
    </submittedName>
</protein>
<reference evidence="1 2" key="1">
    <citation type="submission" date="2015-07" db="EMBL/GenBank/DDBJ databases">
        <authorList>
            <consortium name="Pathogen Informatics"/>
        </authorList>
    </citation>
    <scope>NUCLEOTIDE SEQUENCE [LARGE SCALE GENOMIC DNA]</scope>
    <source>
        <strain evidence="1 2">A51</strain>
    </source>
</reference>
<gene>
    <name evidence="1" type="ORF">ERS013165_02549</name>
</gene>
<accession>A0A655R183</accession>
<proteinExistence type="predicted"/>
<evidence type="ECO:0000313" key="2">
    <source>
        <dbReference type="Proteomes" id="UP000044806"/>
    </source>
</evidence>
<dbReference type="EMBL" id="CWOW01000013">
    <property type="protein sequence ID" value="CSA83755.1"/>
    <property type="molecule type" value="Genomic_DNA"/>
</dbReference>
<evidence type="ECO:0000313" key="1">
    <source>
        <dbReference type="EMBL" id="CSA83755.1"/>
    </source>
</evidence>
<dbReference type="Proteomes" id="UP000044806">
    <property type="component" value="Unassembled WGS sequence"/>
</dbReference>
<name>A0A655R183_VIBCL</name>
<organism evidence="1 2">
    <name type="scientific">Vibrio cholerae</name>
    <dbReference type="NCBI Taxonomy" id="666"/>
    <lineage>
        <taxon>Bacteria</taxon>
        <taxon>Pseudomonadati</taxon>
        <taxon>Pseudomonadota</taxon>
        <taxon>Gammaproteobacteria</taxon>
        <taxon>Vibrionales</taxon>
        <taxon>Vibrionaceae</taxon>
        <taxon>Vibrio</taxon>
    </lineage>
</organism>
<sequence>MPALACCTAWPPVSAPKQFTYPFFAEPFTSSHSLSAPRWAMVLAGTTEPRKLTTSSAV</sequence>